<accession>A0ACB8DYT3</accession>
<dbReference type="EMBL" id="CM023470">
    <property type="protein sequence ID" value="KAH7979244.1"/>
    <property type="molecule type" value="Genomic_DNA"/>
</dbReference>
<organism evidence="1 2">
    <name type="scientific">Dermacentor silvarum</name>
    <name type="common">Tick</name>
    <dbReference type="NCBI Taxonomy" id="543639"/>
    <lineage>
        <taxon>Eukaryota</taxon>
        <taxon>Metazoa</taxon>
        <taxon>Ecdysozoa</taxon>
        <taxon>Arthropoda</taxon>
        <taxon>Chelicerata</taxon>
        <taxon>Arachnida</taxon>
        <taxon>Acari</taxon>
        <taxon>Parasitiformes</taxon>
        <taxon>Ixodida</taxon>
        <taxon>Ixodoidea</taxon>
        <taxon>Ixodidae</taxon>
        <taxon>Rhipicephalinae</taxon>
        <taxon>Dermacentor</taxon>
    </lineage>
</organism>
<gene>
    <name evidence="1" type="ORF">HPB49_008810</name>
</gene>
<proteinExistence type="predicted"/>
<evidence type="ECO:0000313" key="1">
    <source>
        <dbReference type="EMBL" id="KAH7979244.1"/>
    </source>
</evidence>
<protein>
    <submittedName>
        <fullName evidence="1">Uncharacterized protein</fullName>
    </submittedName>
</protein>
<evidence type="ECO:0000313" key="2">
    <source>
        <dbReference type="Proteomes" id="UP000821865"/>
    </source>
</evidence>
<dbReference type="Proteomes" id="UP000821865">
    <property type="component" value="Chromosome 1"/>
</dbReference>
<sequence length="121" mass="13850">MCAYCADIETLEHLLLHCPAFGVERGDLRDSYRLYALPANSLKDLLFPDAHSSLVKRVTSSSLFSSLEFVGVSGPTWDDQPPFQWSTSGFEDGHVGQPDRWQFEPVHRKWAQPRVQWRSEL</sequence>
<reference evidence="1" key="1">
    <citation type="submission" date="2020-05" db="EMBL/GenBank/DDBJ databases">
        <title>Large-scale comparative analyses of tick genomes elucidate their genetic diversity and vector capacities.</title>
        <authorList>
            <person name="Jia N."/>
            <person name="Wang J."/>
            <person name="Shi W."/>
            <person name="Du L."/>
            <person name="Sun Y."/>
            <person name="Zhan W."/>
            <person name="Jiang J."/>
            <person name="Wang Q."/>
            <person name="Zhang B."/>
            <person name="Ji P."/>
            <person name="Sakyi L.B."/>
            <person name="Cui X."/>
            <person name="Yuan T."/>
            <person name="Jiang B."/>
            <person name="Yang W."/>
            <person name="Lam T.T.-Y."/>
            <person name="Chang Q."/>
            <person name="Ding S."/>
            <person name="Wang X."/>
            <person name="Zhu J."/>
            <person name="Ruan X."/>
            <person name="Zhao L."/>
            <person name="Wei J."/>
            <person name="Que T."/>
            <person name="Du C."/>
            <person name="Cheng J."/>
            <person name="Dai P."/>
            <person name="Han X."/>
            <person name="Huang E."/>
            <person name="Gao Y."/>
            <person name="Liu J."/>
            <person name="Shao H."/>
            <person name="Ye R."/>
            <person name="Li L."/>
            <person name="Wei W."/>
            <person name="Wang X."/>
            <person name="Wang C."/>
            <person name="Yang T."/>
            <person name="Huo Q."/>
            <person name="Li W."/>
            <person name="Guo W."/>
            <person name="Chen H."/>
            <person name="Zhou L."/>
            <person name="Ni X."/>
            <person name="Tian J."/>
            <person name="Zhou Y."/>
            <person name="Sheng Y."/>
            <person name="Liu T."/>
            <person name="Pan Y."/>
            <person name="Xia L."/>
            <person name="Li J."/>
            <person name="Zhao F."/>
            <person name="Cao W."/>
        </authorList>
    </citation>
    <scope>NUCLEOTIDE SEQUENCE</scope>
    <source>
        <strain evidence="1">Dsil-2018</strain>
    </source>
</reference>
<comment type="caution">
    <text evidence="1">The sequence shown here is derived from an EMBL/GenBank/DDBJ whole genome shotgun (WGS) entry which is preliminary data.</text>
</comment>
<name>A0ACB8DYT3_DERSI</name>
<keyword evidence="2" id="KW-1185">Reference proteome</keyword>